<keyword evidence="3" id="KW-1185">Reference proteome</keyword>
<dbReference type="OrthoDB" id="10653749at2759"/>
<reference evidence="2 3" key="1">
    <citation type="journal article" date="2017" name="PLoS Biol.">
        <title>The sea cucumber genome provides insights into morphological evolution and visceral regeneration.</title>
        <authorList>
            <person name="Zhang X."/>
            <person name="Sun L."/>
            <person name="Yuan J."/>
            <person name="Sun Y."/>
            <person name="Gao Y."/>
            <person name="Zhang L."/>
            <person name="Li S."/>
            <person name="Dai H."/>
            <person name="Hamel J.F."/>
            <person name="Liu C."/>
            <person name="Yu Y."/>
            <person name="Liu S."/>
            <person name="Lin W."/>
            <person name="Guo K."/>
            <person name="Jin S."/>
            <person name="Xu P."/>
            <person name="Storey K.B."/>
            <person name="Huan P."/>
            <person name="Zhang T."/>
            <person name="Zhou Y."/>
            <person name="Zhang J."/>
            <person name="Lin C."/>
            <person name="Li X."/>
            <person name="Xing L."/>
            <person name="Huo D."/>
            <person name="Sun M."/>
            <person name="Wang L."/>
            <person name="Mercier A."/>
            <person name="Li F."/>
            <person name="Yang H."/>
            <person name="Xiang J."/>
        </authorList>
    </citation>
    <scope>NUCLEOTIDE SEQUENCE [LARGE SCALE GENOMIC DNA]</scope>
    <source>
        <strain evidence="2">Shaxun</strain>
        <tissue evidence="2">Muscle</tissue>
    </source>
</reference>
<gene>
    <name evidence="2" type="ORF">BSL78_03750</name>
</gene>
<feature type="region of interest" description="Disordered" evidence="1">
    <location>
        <begin position="19"/>
        <end position="77"/>
    </location>
</feature>
<evidence type="ECO:0000256" key="1">
    <source>
        <dbReference type="SAM" id="MobiDB-lite"/>
    </source>
</evidence>
<sequence>MIGFHKLCFSPRVNRKYLSSDEDADEDSDNDNLVAAPSPPLPPSTSSVLSTPSRRALLSASSPNDSQPSLNSSYATSSGFAETPSSGYCTESNLAINATNRTILRLLTELKSDVKELKQQVRVNNMLLKDMTVARPEEDVEFALPEGITIPVGSLEELINLDDCIETNKALERYLLKRLSILGGNTLKECVKRIRGMYCQMQLLPN</sequence>
<accession>A0A2G8LGE5</accession>
<proteinExistence type="predicted"/>
<evidence type="ECO:0000313" key="2">
    <source>
        <dbReference type="EMBL" id="PIK59321.1"/>
    </source>
</evidence>
<comment type="caution">
    <text evidence="2">The sequence shown here is derived from an EMBL/GenBank/DDBJ whole genome shotgun (WGS) entry which is preliminary data.</text>
</comment>
<protein>
    <submittedName>
        <fullName evidence="2">Uncharacterized protein</fullName>
    </submittedName>
</protein>
<dbReference type="Proteomes" id="UP000230750">
    <property type="component" value="Unassembled WGS sequence"/>
</dbReference>
<feature type="compositionally biased region" description="Polar residues" evidence="1">
    <location>
        <begin position="59"/>
        <end position="77"/>
    </location>
</feature>
<evidence type="ECO:0000313" key="3">
    <source>
        <dbReference type="Proteomes" id="UP000230750"/>
    </source>
</evidence>
<feature type="compositionally biased region" description="Acidic residues" evidence="1">
    <location>
        <begin position="20"/>
        <end position="30"/>
    </location>
</feature>
<dbReference type="EMBL" id="MRZV01000086">
    <property type="protein sequence ID" value="PIK59321.1"/>
    <property type="molecule type" value="Genomic_DNA"/>
</dbReference>
<feature type="compositionally biased region" description="Low complexity" evidence="1">
    <location>
        <begin position="44"/>
        <end position="53"/>
    </location>
</feature>
<organism evidence="2 3">
    <name type="scientific">Stichopus japonicus</name>
    <name type="common">Sea cucumber</name>
    <dbReference type="NCBI Taxonomy" id="307972"/>
    <lineage>
        <taxon>Eukaryota</taxon>
        <taxon>Metazoa</taxon>
        <taxon>Echinodermata</taxon>
        <taxon>Eleutherozoa</taxon>
        <taxon>Echinozoa</taxon>
        <taxon>Holothuroidea</taxon>
        <taxon>Aspidochirotacea</taxon>
        <taxon>Aspidochirotida</taxon>
        <taxon>Stichopodidae</taxon>
        <taxon>Apostichopus</taxon>
    </lineage>
</organism>
<name>A0A2G8LGE5_STIJA</name>
<dbReference type="AlphaFoldDB" id="A0A2G8LGE5"/>